<keyword evidence="5 6" id="KW-0472">Membrane</keyword>
<dbReference type="GO" id="GO:0005886">
    <property type="term" value="C:plasma membrane"/>
    <property type="evidence" value="ECO:0007669"/>
    <property type="project" value="UniProtKB-SubCell"/>
</dbReference>
<feature type="transmembrane region" description="Helical" evidence="6">
    <location>
        <begin position="281"/>
        <end position="303"/>
    </location>
</feature>
<dbReference type="Gene3D" id="3.40.50.150">
    <property type="entry name" value="Vaccinia Virus protein VP39"/>
    <property type="match status" value="1"/>
</dbReference>
<gene>
    <name evidence="8" type="ORF">A2998_01530</name>
</gene>
<protein>
    <recommendedName>
        <fullName evidence="7">Methyltransferase type 11 domain-containing protein</fullName>
    </recommendedName>
</protein>
<dbReference type="PANTHER" id="PTHR30250:SF11">
    <property type="entry name" value="O-ANTIGEN TRANSPORTER-RELATED"/>
    <property type="match status" value="1"/>
</dbReference>
<organism evidence="8 9">
    <name type="scientific">Candidatus Staskawiczbacteria bacterium RIFCSPLOWO2_01_FULL_37_25b</name>
    <dbReference type="NCBI Taxonomy" id="1802213"/>
    <lineage>
        <taxon>Bacteria</taxon>
        <taxon>Candidatus Staskawicziibacteriota</taxon>
    </lineage>
</organism>
<keyword evidence="3 6" id="KW-0812">Transmembrane</keyword>
<dbReference type="PANTHER" id="PTHR30250">
    <property type="entry name" value="PST FAMILY PREDICTED COLANIC ACID TRANSPORTER"/>
    <property type="match status" value="1"/>
</dbReference>
<name>A0A1G2II71_9BACT</name>
<comment type="subcellular location">
    <subcellularLocation>
        <location evidence="1">Cell membrane</location>
        <topology evidence="1">Multi-pass membrane protein</topology>
    </subcellularLocation>
</comment>
<feature type="transmembrane region" description="Helical" evidence="6">
    <location>
        <begin position="76"/>
        <end position="95"/>
    </location>
</feature>
<feature type="transmembrane region" description="Helical" evidence="6">
    <location>
        <begin position="228"/>
        <end position="248"/>
    </location>
</feature>
<feature type="transmembrane region" description="Helical" evidence="6">
    <location>
        <begin position="194"/>
        <end position="216"/>
    </location>
</feature>
<dbReference type="InterPro" id="IPR013216">
    <property type="entry name" value="Methyltransf_11"/>
</dbReference>
<keyword evidence="4 6" id="KW-1133">Transmembrane helix</keyword>
<dbReference type="InterPro" id="IPR050833">
    <property type="entry name" value="Poly_Biosynth_Transport"/>
</dbReference>
<sequence length="596" mass="68126">LSILFPAAFNGLSYKYVVIALATIPFVILYNYCLPLLLAKFKIITWSAFSVLYSIFILLLSIVFVLFFGWGIEGAIYAVLMTVLINFILIFSHLLKSYKLIQRFDFPLFLNQLKFGISTYLGDIFSTINFKLNVFVVNIFLGVLNVGYYSVSYNIAALIFVIPYSLQQVLYPAWSSVSEEEVDQKTPRVARQAFLFSLLSAVLLAFIGRSFILFFYGRDFLPSITPFYFILPGGVCAAYAGIFFNNFFAKGKPHVTSLILIASLFLNILFDIILIPKMGVAGAALAASISYFFSAILAAALFWRMTKTSIKEIIFIRFSDITILYDRFSHLFTSVGKILNEISSQDIKGLKEYYEKKADEYDIIKETFESAHLYKKIMYSCRVGKIMSLLDVKKGDKVLEIGCGEGYYTKKILEITSDVTAIDISEKFLEKAKKYTRAKAHDYVCCPAEKIPFPDNSFDKVLMSEVIEHLLDWRDGVREIHRVLKPGGIVVISTPNKLSYFNVACHIKILLRNEPRDGDHIKEFSRRELAGLLKEYFLVEKFDYTNYFPLMLPIFIGKFIGFENIRKAVEFIERILSRTLFVRDAGLVFLIRAQKI</sequence>
<evidence type="ECO:0000259" key="7">
    <source>
        <dbReference type="Pfam" id="PF08241"/>
    </source>
</evidence>
<evidence type="ECO:0000256" key="2">
    <source>
        <dbReference type="ARBA" id="ARBA00022475"/>
    </source>
</evidence>
<feature type="domain" description="Methyltransferase type 11" evidence="7">
    <location>
        <begin position="399"/>
        <end position="492"/>
    </location>
</feature>
<accession>A0A1G2II71</accession>
<dbReference type="Proteomes" id="UP000178826">
    <property type="component" value="Unassembled WGS sequence"/>
</dbReference>
<feature type="transmembrane region" description="Helical" evidence="6">
    <location>
        <begin position="51"/>
        <end position="70"/>
    </location>
</feature>
<evidence type="ECO:0000256" key="4">
    <source>
        <dbReference type="ARBA" id="ARBA00022989"/>
    </source>
</evidence>
<evidence type="ECO:0000256" key="6">
    <source>
        <dbReference type="SAM" id="Phobius"/>
    </source>
</evidence>
<evidence type="ECO:0000256" key="3">
    <source>
        <dbReference type="ARBA" id="ARBA00022692"/>
    </source>
</evidence>
<dbReference type="Pfam" id="PF08241">
    <property type="entry name" value="Methyltransf_11"/>
    <property type="match status" value="1"/>
</dbReference>
<proteinExistence type="predicted"/>
<comment type="caution">
    <text evidence="8">The sequence shown here is derived from an EMBL/GenBank/DDBJ whole genome shotgun (WGS) entry which is preliminary data.</text>
</comment>
<dbReference type="Pfam" id="PF13440">
    <property type="entry name" value="Polysacc_synt_3"/>
    <property type="match status" value="1"/>
</dbReference>
<feature type="transmembrane region" description="Helical" evidence="6">
    <location>
        <begin position="255"/>
        <end position="275"/>
    </location>
</feature>
<evidence type="ECO:0000313" key="9">
    <source>
        <dbReference type="Proteomes" id="UP000178826"/>
    </source>
</evidence>
<dbReference type="InterPro" id="IPR029063">
    <property type="entry name" value="SAM-dependent_MTases_sf"/>
</dbReference>
<evidence type="ECO:0000256" key="5">
    <source>
        <dbReference type="ARBA" id="ARBA00023136"/>
    </source>
</evidence>
<evidence type="ECO:0000256" key="1">
    <source>
        <dbReference type="ARBA" id="ARBA00004651"/>
    </source>
</evidence>
<dbReference type="GO" id="GO:0008757">
    <property type="term" value="F:S-adenosylmethionine-dependent methyltransferase activity"/>
    <property type="evidence" value="ECO:0007669"/>
    <property type="project" value="InterPro"/>
</dbReference>
<dbReference type="CDD" id="cd02440">
    <property type="entry name" value="AdoMet_MTases"/>
    <property type="match status" value="1"/>
</dbReference>
<dbReference type="SUPFAM" id="SSF53335">
    <property type="entry name" value="S-adenosyl-L-methionine-dependent methyltransferases"/>
    <property type="match status" value="1"/>
</dbReference>
<dbReference type="AlphaFoldDB" id="A0A1G2II71"/>
<evidence type="ECO:0000313" key="8">
    <source>
        <dbReference type="EMBL" id="OGZ74231.1"/>
    </source>
</evidence>
<reference evidence="8 9" key="1">
    <citation type="journal article" date="2016" name="Nat. Commun.">
        <title>Thousands of microbial genomes shed light on interconnected biogeochemical processes in an aquifer system.</title>
        <authorList>
            <person name="Anantharaman K."/>
            <person name="Brown C.T."/>
            <person name="Hug L.A."/>
            <person name="Sharon I."/>
            <person name="Castelle C.J."/>
            <person name="Probst A.J."/>
            <person name="Thomas B.C."/>
            <person name="Singh A."/>
            <person name="Wilkins M.J."/>
            <person name="Karaoz U."/>
            <person name="Brodie E.L."/>
            <person name="Williams K.H."/>
            <person name="Hubbard S.S."/>
            <person name="Banfield J.F."/>
        </authorList>
    </citation>
    <scope>NUCLEOTIDE SEQUENCE [LARGE SCALE GENOMIC DNA]</scope>
</reference>
<dbReference type="EMBL" id="MHOZ01000009">
    <property type="protein sequence ID" value="OGZ74231.1"/>
    <property type="molecule type" value="Genomic_DNA"/>
</dbReference>
<feature type="non-terminal residue" evidence="8">
    <location>
        <position position="1"/>
    </location>
</feature>
<keyword evidence="2" id="KW-1003">Cell membrane</keyword>
<feature type="transmembrane region" description="Helical" evidence="6">
    <location>
        <begin position="16"/>
        <end position="39"/>
    </location>
</feature>